<proteinExistence type="predicted"/>
<dbReference type="InterPro" id="IPR011029">
    <property type="entry name" value="DEATH-like_dom_sf"/>
</dbReference>
<gene>
    <name evidence="2" type="ORF">G2W53_041341</name>
</gene>
<dbReference type="Gene3D" id="1.10.533.10">
    <property type="entry name" value="Death Domain, Fas"/>
    <property type="match status" value="1"/>
</dbReference>
<dbReference type="Proteomes" id="UP000634136">
    <property type="component" value="Unassembled WGS sequence"/>
</dbReference>
<dbReference type="AlphaFoldDB" id="A0A834SGX4"/>
<comment type="caution">
    <text evidence="2">The sequence shown here is derived from an EMBL/GenBank/DDBJ whole genome shotgun (WGS) entry which is preliminary data.</text>
</comment>
<keyword evidence="3" id="KW-1185">Reference proteome</keyword>
<organism evidence="2 3">
    <name type="scientific">Senna tora</name>
    <dbReference type="NCBI Taxonomy" id="362788"/>
    <lineage>
        <taxon>Eukaryota</taxon>
        <taxon>Viridiplantae</taxon>
        <taxon>Streptophyta</taxon>
        <taxon>Embryophyta</taxon>
        <taxon>Tracheophyta</taxon>
        <taxon>Spermatophyta</taxon>
        <taxon>Magnoliopsida</taxon>
        <taxon>eudicotyledons</taxon>
        <taxon>Gunneridae</taxon>
        <taxon>Pentapetalae</taxon>
        <taxon>rosids</taxon>
        <taxon>fabids</taxon>
        <taxon>Fabales</taxon>
        <taxon>Fabaceae</taxon>
        <taxon>Caesalpinioideae</taxon>
        <taxon>Cassia clade</taxon>
        <taxon>Senna</taxon>
    </lineage>
</organism>
<protein>
    <submittedName>
        <fullName evidence="2">Uncharacterized protein</fullName>
    </submittedName>
</protein>
<accession>A0A834SGX4</accession>
<name>A0A834SGX4_9FABA</name>
<evidence type="ECO:0000256" key="1">
    <source>
        <dbReference type="SAM" id="MobiDB-lite"/>
    </source>
</evidence>
<feature type="region of interest" description="Disordered" evidence="1">
    <location>
        <begin position="20"/>
        <end position="39"/>
    </location>
</feature>
<feature type="compositionally biased region" description="Basic and acidic residues" evidence="1">
    <location>
        <begin position="20"/>
        <end position="29"/>
    </location>
</feature>
<sequence>MTMTEQDIGAEKVVMKKLMGGEKRDEDGAKGMTDGHGNVNLVEGKVALDEGDKNDGKVLQEIQNVEEGDVMMLNEVMKENVCPLMMPSGGKQWKRLARNVGMNSTQNTMEQKMSKRKNMEDGMMARALQF</sequence>
<reference evidence="2" key="1">
    <citation type="submission" date="2020-09" db="EMBL/GenBank/DDBJ databases">
        <title>Genome-Enabled Discovery of Anthraquinone Biosynthesis in Senna tora.</title>
        <authorList>
            <person name="Kang S.-H."/>
            <person name="Pandey R.P."/>
            <person name="Lee C.-M."/>
            <person name="Sim J.-S."/>
            <person name="Jeong J.-T."/>
            <person name="Choi B.-S."/>
            <person name="Jung M."/>
            <person name="Ginzburg D."/>
            <person name="Zhao K."/>
            <person name="Won S.Y."/>
            <person name="Oh T.-J."/>
            <person name="Yu Y."/>
            <person name="Kim N.-H."/>
            <person name="Lee O.R."/>
            <person name="Lee T.-H."/>
            <person name="Bashyal P."/>
            <person name="Kim T.-S."/>
            <person name="Lee W.-H."/>
            <person name="Kawkins C."/>
            <person name="Kim C.-K."/>
            <person name="Kim J.S."/>
            <person name="Ahn B.O."/>
            <person name="Rhee S.Y."/>
            <person name="Sohng J.K."/>
        </authorList>
    </citation>
    <scope>NUCLEOTIDE SEQUENCE</scope>
    <source>
        <tissue evidence="2">Leaf</tissue>
    </source>
</reference>
<dbReference type="EMBL" id="JAAIUW010000013">
    <property type="protein sequence ID" value="KAF7802230.1"/>
    <property type="molecule type" value="Genomic_DNA"/>
</dbReference>
<evidence type="ECO:0000313" key="2">
    <source>
        <dbReference type="EMBL" id="KAF7802230.1"/>
    </source>
</evidence>
<evidence type="ECO:0000313" key="3">
    <source>
        <dbReference type="Proteomes" id="UP000634136"/>
    </source>
</evidence>